<name>A0A1M5G122_9BACT</name>
<reference evidence="1 2" key="1">
    <citation type="submission" date="2016-11" db="EMBL/GenBank/DDBJ databases">
        <authorList>
            <person name="Jaros S."/>
            <person name="Januszkiewicz K."/>
            <person name="Wedrychowicz H."/>
        </authorList>
    </citation>
    <scope>NUCLEOTIDE SEQUENCE [LARGE SCALE GENOMIC DNA]</scope>
    <source>
        <strain evidence="1 2">DSM 18119</strain>
    </source>
</reference>
<dbReference type="Proteomes" id="UP000184048">
    <property type="component" value="Unassembled WGS sequence"/>
</dbReference>
<keyword evidence="2" id="KW-1185">Reference proteome</keyword>
<evidence type="ECO:0008006" key="3">
    <source>
        <dbReference type="Google" id="ProtNLM"/>
    </source>
</evidence>
<dbReference type="Gene3D" id="3.90.1140.10">
    <property type="entry name" value="Cyclic phosphodiesterase"/>
    <property type="match status" value="1"/>
</dbReference>
<dbReference type="InterPro" id="IPR009097">
    <property type="entry name" value="Cyclic_Pdiesterase"/>
</dbReference>
<dbReference type="AlphaFoldDB" id="A0A1M5G122"/>
<gene>
    <name evidence="1" type="ORF">SAMN02745131_04012</name>
</gene>
<protein>
    <recommendedName>
        <fullName evidence="3">2'-5' RNA ligase</fullName>
    </recommendedName>
</protein>
<evidence type="ECO:0000313" key="2">
    <source>
        <dbReference type="Proteomes" id="UP000184048"/>
    </source>
</evidence>
<evidence type="ECO:0000313" key="1">
    <source>
        <dbReference type="EMBL" id="SHF97517.1"/>
    </source>
</evidence>
<organism evidence="1 2">
    <name type="scientific">Flavisolibacter ginsengisoli DSM 18119</name>
    <dbReference type="NCBI Taxonomy" id="1121884"/>
    <lineage>
        <taxon>Bacteria</taxon>
        <taxon>Pseudomonadati</taxon>
        <taxon>Bacteroidota</taxon>
        <taxon>Chitinophagia</taxon>
        <taxon>Chitinophagales</taxon>
        <taxon>Chitinophagaceae</taxon>
        <taxon>Flavisolibacter</taxon>
    </lineage>
</organism>
<dbReference type="STRING" id="1121884.SAMN02745131_04012"/>
<dbReference type="Pfam" id="PF13563">
    <property type="entry name" value="2_5_RNA_ligase2"/>
    <property type="match status" value="1"/>
</dbReference>
<dbReference type="SUPFAM" id="SSF55144">
    <property type="entry name" value="LigT-like"/>
    <property type="match status" value="1"/>
</dbReference>
<sequence>MHSTERNPHMRNAKEFAGFAAHAEWVDYELVVIPDEATNESLRSEQQFFQESFMSGNNFTGHPHISIARFQAKEILEETLVRWIKNICLLHSGFEIRLNNFSSVPPHTIYLRILDPMPIIHIGNQLKMISSFIESNNCPPLTISSKPHLAIVSGLSEGIYEKAVKEYAQRSFSQCFTVEKLVLLKREGLYDTSRVVSSFRLATTATNQ</sequence>
<accession>A0A1M5G122</accession>
<proteinExistence type="predicted"/>
<dbReference type="EMBL" id="FQUU01000026">
    <property type="protein sequence ID" value="SHF97517.1"/>
    <property type="molecule type" value="Genomic_DNA"/>
</dbReference>